<dbReference type="GO" id="GO:0016491">
    <property type="term" value="F:oxidoreductase activity"/>
    <property type="evidence" value="ECO:0007669"/>
    <property type="project" value="InterPro"/>
</dbReference>
<keyword evidence="5" id="KW-1185">Reference proteome</keyword>
<evidence type="ECO:0000313" key="4">
    <source>
        <dbReference type="EMBL" id="PJK16538.1"/>
    </source>
</evidence>
<dbReference type="OrthoDB" id="9805976at2"/>
<dbReference type="EMBL" id="PCGR01000002">
    <property type="protein sequence ID" value="PJK16538.1"/>
    <property type="molecule type" value="Genomic_DNA"/>
</dbReference>
<accession>A0A2M9EZA0</accession>
<evidence type="ECO:0000259" key="3">
    <source>
        <dbReference type="Pfam" id="PF03358"/>
    </source>
</evidence>
<evidence type="ECO:0000313" key="5">
    <source>
        <dbReference type="Proteomes" id="UP000228680"/>
    </source>
</evidence>
<dbReference type="Pfam" id="PF03358">
    <property type="entry name" value="FMN_red"/>
    <property type="match status" value="1"/>
</dbReference>
<evidence type="ECO:0000256" key="1">
    <source>
        <dbReference type="ARBA" id="ARBA00022630"/>
    </source>
</evidence>
<dbReference type="PANTHER" id="PTHR43278:SF4">
    <property type="entry name" value="NAD(P)H-DEPENDENT FMN-CONTAINING OXIDOREDUCTASE YWQN-RELATED"/>
    <property type="match status" value="1"/>
</dbReference>
<evidence type="ECO:0000256" key="2">
    <source>
        <dbReference type="ARBA" id="ARBA00022643"/>
    </source>
</evidence>
<protein>
    <submittedName>
        <fullName evidence="4">NAD(P)H-dependent oxidoreductase</fullName>
    </submittedName>
</protein>
<dbReference type="InterPro" id="IPR029039">
    <property type="entry name" value="Flavoprotein-like_sf"/>
</dbReference>
<comment type="caution">
    <text evidence="4">The sequence shown here is derived from an EMBL/GenBank/DDBJ whole genome shotgun (WGS) entry which is preliminary data.</text>
</comment>
<keyword evidence="2" id="KW-0288">FMN</keyword>
<dbReference type="SUPFAM" id="SSF52218">
    <property type="entry name" value="Flavoproteins"/>
    <property type="match status" value="1"/>
</dbReference>
<dbReference type="InterPro" id="IPR005025">
    <property type="entry name" value="FMN_Rdtase-like_dom"/>
</dbReference>
<name>A0A2M9EZA0_9BACL</name>
<dbReference type="RefSeq" id="WP_100353107.1">
    <property type="nucleotide sequence ID" value="NZ_PCGR01000002.1"/>
</dbReference>
<dbReference type="Gene3D" id="3.40.50.360">
    <property type="match status" value="1"/>
</dbReference>
<reference evidence="4 5" key="1">
    <citation type="submission" date="2017-10" db="EMBL/GenBank/DDBJ databases">
        <title>Draft genome of Chryseomicrobium casticus sp. nov.</title>
        <authorList>
            <person name="Chakraborty R."/>
            <person name="Saha T."/>
        </authorList>
    </citation>
    <scope>NUCLEOTIDE SEQUENCE [LARGE SCALE GENOMIC DNA]</scope>
    <source>
        <strain evidence="4 5">ET03</strain>
    </source>
</reference>
<dbReference type="PANTHER" id="PTHR43278">
    <property type="entry name" value="NAD(P)H-DEPENDENT FMN-CONTAINING OXIDOREDUCTASE YWQN-RELATED"/>
    <property type="match status" value="1"/>
</dbReference>
<organism evidence="4 5">
    <name type="scientific">Chryseomicrobium excrementi</name>
    <dbReference type="NCBI Taxonomy" id="2041346"/>
    <lineage>
        <taxon>Bacteria</taxon>
        <taxon>Bacillati</taxon>
        <taxon>Bacillota</taxon>
        <taxon>Bacilli</taxon>
        <taxon>Bacillales</taxon>
        <taxon>Caryophanaceae</taxon>
        <taxon>Chryseomicrobium</taxon>
    </lineage>
</organism>
<dbReference type="AlphaFoldDB" id="A0A2M9EZA0"/>
<feature type="domain" description="NADPH-dependent FMN reductase-like" evidence="3">
    <location>
        <begin position="1"/>
        <end position="126"/>
    </location>
</feature>
<sequence>MKVFVLNGSTRVESNTEMLTNQVLEGIPHTTRYLRDYTIVPIEDKRHEPDGFAVVPQDDYRQLIREMLEHDIVIYATPVYWYGMSGIMKNFIDRWSESLRDPEIDFKARMSQIQSYVVTVGGDSPYQKALPLIQQFHHIVDFVGSPLKGYLIGEGNRPGDVLQDARALAGAAALNQQIRSDV</sequence>
<dbReference type="Proteomes" id="UP000228680">
    <property type="component" value="Unassembled WGS sequence"/>
</dbReference>
<dbReference type="InterPro" id="IPR051796">
    <property type="entry name" value="ISF_SsuE-like"/>
</dbReference>
<gene>
    <name evidence="4" type="ORF">CQS04_05100</name>
</gene>
<proteinExistence type="predicted"/>
<keyword evidence="1" id="KW-0285">Flavoprotein</keyword>